<proteinExistence type="inferred from homology"/>
<protein>
    <recommendedName>
        <fullName evidence="10">Porin</fullName>
    </recommendedName>
</protein>
<evidence type="ECO:0000256" key="8">
    <source>
        <dbReference type="ARBA" id="ARBA00023136"/>
    </source>
</evidence>
<name>A0A5B8KUJ3_9HYPH</name>
<dbReference type="SUPFAM" id="SSF56935">
    <property type="entry name" value="Porins"/>
    <property type="match status" value="1"/>
</dbReference>
<keyword evidence="7 10" id="KW-0626">Porin</keyword>
<dbReference type="EMBL" id="CP042301">
    <property type="protein sequence ID" value="QDY99285.2"/>
    <property type="molecule type" value="Genomic_DNA"/>
</dbReference>
<evidence type="ECO:0000256" key="7">
    <source>
        <dbReference type="ARBA" id="ARBA00023114"/>
    </source>
</evidence>
<dbReference type="InterPro" id="IPR003684">
    <property type="entry name" value="Porin_alphabac"/>
</dbReference>
<keyword evidence="2 10" id="KW-0813">Transport</keyword>
<evidence type="ECO:0000256" key="4">
    <source>
        <dbReference type="ARBA" id="ARBA00022692"/>
    </source>
</evidence>
<sequence length="385" mass="41268">MLIFAASVVSASSAEQADTDELFLATCPAPGYIRFDGTCLSISGYITAEHSFSDADDRIFFLPGYAGGLPIARFGLVPNGSDRRKTETTSYLTFLSASETEWGMLRTRLSLEGELLGSGGQTLKVDQAYFTLAGFDLGRGASYFNLSDGYTYTGGYAADDTIDLAAYTYGFTNGSRITLSLEDSSARRLEDGIWAKRASPWIPDIVLNAINADETFGVSGALTHIRDARTAVNAWGFAVAAGYEHRWSPGGRPARLAVVATYAKGALGYLGYPDNVTDYLIDADGGMVLSSGYAALASVQHDVSEQTSLVGTASGYSVETDARFLNWRARGLRVSLGVIRQSAGGLTLGLEGNYHLDEVSATDIRGQNHIPADGFELKVYVRRSF</sequence>
<keyword evidence="3 10" id="KW-1134">Transmembrane beta strand</keyword>
<comment type="similarity">
    <text evidence="1 10">Belongs to the alphaproteobacteria porin family.</text>
</comment>
<keyword evidence="9 10" id="KW-0998">Cell outer membrane</keyword>
<dbReference type="GO" id="GO:0015288">
    <property type="term" value="F:porin activity"/>
    <property type="evidence" value="ECO:0007669"/>
    <property type="project" value="UniProtKB-KW"/>
</dbReference>
<evidence type="ECO:0000256" key="6">
    <source>
        <dbReference type="ARBA" id="ARBA00023065"/>
    </source>
</evidence>
<keyword evidence="12" id="KW-1185">Reference proteome</keyword>
<comment type="function">
    <text evidence="10">Forms passive diffusion pores that allow small molecular weight hydrophilic materials across the outer membrane.</text>
</comment>
<dbReference type="Proteomes" id="UP000321389">
    <property type="component" value="Chromosome"/>
</dbReference>
<evidence type="ECO:0000256" key="1">
    <source>
        <dbReference type="ARBA" id="ARBA00009521"/>
    </source>
</evidence>
<organism evidence="11 12">
    <name type="scientific">Nitratireductor mangrovi</name>
    <dbReference type="NCBI Taxonomy" id="2599600"/>
    <lineage>
        <taxon>Bacteria</taxon>
        <taxon>Pseudomonadati</taxon>
        <taxon>Pseudomonadota</taxon>
        <taxon>Alphaproteobacteria</taxon>
        <taxon>Hyphomicrobiales</taxon>
        <taxon>Phyllobacteriaceae</taxon>
        <taxon>Nitratireductor</taxon>
    </lineage>
</organism>
<accession>A0A5B8KUJ3</accession>
<evidence type="ECO:0000256" key="5">
    <source>
        <dbReference type="ARBA" id="ARBA00022729"/>
    </source>
</evidence>
<evidence type="ECO:0000256" key="9">
    <source>
        <dbReference type="ARBA" id="ARBA00023237"/>
    </source>
</evidence>
<dbReference type="GO" id="GO:0009279">
    <property type="term" value="C:cell outer membrane"/>
    <property type="evidence" value="ECO:0007669"/>
    <property type="project" value="UniProtKB-SubCell"/>
</dbReference>
<keyword evidence="4 10" id="KW-0812">Transmembrane</keyword>
<reference evidence="11" key="1">
    <citation type="submission" date="2020-04" db="EMBL/GenBank/DDBJ databases">
        <title>Nitratireductor sp. nov. isolated from mangrove soil.</title>
        <authorList>
            <person name="Ye Y."/>
        </authorList>
    </citation>
    <scope>NUCLEOTIDE SEQUENCE</scope>
    <source>
        <strain evidence="11">SY7</strain>
    </source>
</reference>
<dbReference type="AlphaFoldDB" id="A0A5B8KUJ3"/>
<comment type="domain">
    <text evidence="10">Consists of 16-stranded beta-barrel sheets, with large surface-exposed loops, that form a transmembrane pore at the center of each barrel. The pore is partially ocluded by a peptide loop that folds into the pore lumen.</text>
</comment>
<keyword evidence="5" id="KW-0732">Signal</keyword>
<evidence type="ECO:0000256" key="2">
    <source>
        <dbReference type="ARBA" id="ARBA00022448"/>
    </source>
</evidence>
<evidence type="ECO:0000256" key="3">
    <source>
        <dbReference type="ARBA" id="ARBA00022452"/>
    </source>
</evidence>
<dbReference type="KEGG" id="niy:FQ775_02250"/>
<evidence type="ECO:0000256" key="10">
    <source>
        <dbReference type="RuleBase" id="RU364005"/>
    </source>
</evidence>
<dbReference type="Pfam" id="PF02530">
    <property type="entry name" value="Porin_2"/>
    <property type="match status" value="1"/>
</dbReference>
<gene>
    <name evidence="11" type="ORF">FQ775_02250</name>
</gene>
<keyword evidence="6 10" id="KW-0406">Ion transport</keyword>
<keyword evidence="8 10" id="KW-0472">Membrane</keyword>
<evidence type="ECO:0000313" key="12">
    <source>
        <dbReference type="Proteomes" id="UP000321389"/>
    </source>
</evidence>
<dbReference type="GO" id="GO:0046930">
    <property type="term" value="C:pore complex"/>
    <property type="evidence" value="ECO:0007669"/>
    <property type="project" value="UniProtKB-KW"/>
</dbReference>
<comment type="subcellular location">
    <subcellularLocation>
        <location evidence="10">Cell outer membrane</location>
        <topology evidence="10">Multi-pass membrane protein</topology>
    </subcellularLocation>
</comment>
<evidence type="ECO:0000313" key="11">
    <source>
        <dbReference type="EMBL" id="QDY99285.2"/>
    </source>
</evidence>
<dbReference type="GO" id="GO:0006811">
    <property type="term" value="P:monoatomic ion transport"/>
    <property type="evidence" value="ECO:0007669"/>
    <property type="project" value="UniProtKB-KW"/>
</dbReference>